<dbReference type="EC" id="3.2.2.27" evidence="3 7"/>
<dbReference type="NCBIfam" id="NF003589">
    <property type="entry name" value="PRK05254.1-2"/>
    <property type="match status" value="1"/>
</dbReference>
<evidence type="ECO:0000256" key="1">
    <source>
        <dbReference type="ARBA" id="ARBA00001400"/>
    </source>
</evidence>
<keyword evidence="6 7" id="KW-0234">DNA repair</keyword>
<keyword evidence="5 7" id="KW-0378">Hydrolase</keyword>
<gene>
    <name evidence="12" type="ORF">WJX73_000220</name>
</gene>
<evidence type="ECO:0000313" key="12">
    <source>
        <dbReference type="EMBL" id="KAK9808486.1"/>
    </source>
</evidence>
<dbReference type="CDD" id="cd10027">
    <property type="entry name" value="UDG-F1-like"/>
    <property type="match status" value="1"/>
</dbReference>
<comment type="function">
    <text evidence="7 9">Excises uracil residues from the DNA which can arise as a result of misincorporation of dUMP residues by DNA polymerase or due to deamination of cytosine.</text>
</comment>
<keyword evidence="13" id="KW-1185">Reference proteome</keyword>
<evidence type="ECO:0000256" key="2">
    <source>
        <dbReference type="ARBA" id="ARBA00008184"/>
    </source>
</evidence>
<dbReference type="SMART" id="SM00986">
    <property type="entry name" value="UDG"/>
    <property type="match status" value="1"/>
</dbReference>
<keyword evidence="7" id="KW-0496">Mitochondrion</keyword>
<dbReference type="EMBL" id="JALJOQ010000022">
    <property type="protein sequence ID" value="KAK9808486.1"/>
    <property type="molecule type" value="Genomic_DNA"/>
</dbReference>
<dbReference type="NCBIfam" id="NF003591">
    <property type="entry name" value="PRK05254.1-4"/>
    <property type="match status" value="1"/>
</dbReference>
<dbReference type="InterPro" id="IPR036895">
    <property type="entry name" value="Uracil-DNA_glycosylase-like_sf"/>
</dbReference>
<dbReference type="Pfam" id="PF03167">
    <property type="entry name" value="UDG"/>
    <property type="match status" value="1"/>
</dbReference>
<dbReference type="FunFam" id="3.40.470.10:FF:000001">
    <property type="entry name" value="Uracil-DNA glycosylase"/>
    <property type="match status" value="1"/>
</dbReference>
<dbReference type="AlphaFoldDB" id="A0AAW1PJ02"/>
<dbReference type="GO" id="GO:0005634">
    <property type="term" value="C:nucleus"/>
    <property type="evidence" value="ECO:0007669"/>
    <property type="project" value="UniProtKB-SubCell"/>
</dbReference>
<dbReference type="PANTHER" id="PTHR11264:SF0">
    <property type="entry name" value="URACIL-DNA GLYCOSYLASE"/>
    <property type="match status" value="1"/>
</dbReference>
<dbReference type="InterPro" id="IPR005122">
    <property type="entry name" value="Uracil-DNA_glycosylase-like"/>
</dbReference>
<evidence type="ECO:0000256" key="5">
    <source>
        <dbReference type="ARBA" id="ARBA00022801"/>
    </source>
</evidence>
<dbReference type="NCBIfam" id="TIGR00628">
    <property type="entry name" value="ung"/>
    <property type="match status" value="1"/>
</dbReference>
<dbReference type="NCBIfam" id="NF003588">
    <property type="entry name" value="PRK05254.1-1"/>
    <property type="match status" value="1"/>
</dbReference>
<dbReference type="SUPFAM" id="SSF52141">
    <property type="entry name" value="Uracil-DNA glycosylase-like"/>
    <property type="match status" value="1"/>
</dbReference>
<dbReference type="InterPro" id="IPR018085">
    <property type="entry name" value="Ura-DNA_Glyclase_AS"/>
</dbReference>
<reference evidence="12 13" key="1">
    <citation type="journal article" date="2024" name="Nat. Commun.">
        <title>Phylogenomics reveals the evolutionary origins of lichenization in chlorophyte algae.</title>
        <authorList>
            <person name="Puginier C."/>
            <person name="Libourel C."/>
            <person name="Otte J."/>
            <person name="Skaloud P."/>
            <person name="Haon M."/>
            <person name="Grisel S."/>
            <person name="Petersen M."/>
            <person name="Berrin J.G."/>
            <person name="Delaux P.M."/>
            <person name="Dal Grande F."/>
            <person name="Keller J."/>
        </authorList>
    </citation>
    <scope>NUCLEOTIDE SEQUENCE [LARGE SCALE GENOMIC DNA]</scope>
    <source>
        <strain evidence="12 13">SAG 2036</strain>
    </source>
</reference>
<dbReference type="NCBIfam" id="NF003592">
    <property type="entry name" value="PRK05254.1-5"/>
    <property type="match status" value="1"/>
</dbReference>
<comment type="subcellular location">
    <subcellularLocation>
        <location evidence="7">Mitochondrion</location>
    </subcellularLocation>
    <subcellularLocation>
        <location evidence="7">Nucleus</location>
    </subcellularLocation>
</comment>
<evidence type="ECO:0000259" key="11">
    <source>
        <dbReference type="SMART" id="SM00986"/>
    </source>
</evidence>
<evidence type="ECO:0000256" key="8">
    <source>
        <dbReference type="PROSITE-ProRule" id="PRU10072"/>
    </source>
</evidence>
<dbReference type="GO" id="GO:0004844">
    <property type="term" value="F:uracil DNA N-glycosylase activity"/>
    <property type="evidence" value="ECO:0007669"/>
    <property type="project" value="UniProtKB-UniRule"/>
</dbReference>
<evidence type="ECO:0000256" key="6">
    <source>
        <dbReference type="ARBA" id="ARBA00023204"/>
    </source>
</evidence>
<dbReference type="SMART" id="SM00987">
    <property type="entry name" value="UreE_C"/>
    <property type="match status" value="1"/>
</dbReference>
<comment type="caution">
    <text evidence="12">The sequence shown here is derived from an EMBL/GenBank/DDBJ whole genome shotgun (WGS) entry which is preliminary data.</text>
</comment>
<protein>
    <recommendedName>
        <fullName evidence="3 7">Uracil-DNA glycosylase</fullName>
        <shortName evidence="7">UDG</shortName>
        <ecNumber evidence="3 7">3.2.2.27</ecNumber>
    </recommendedName>
</protein>
<organism evidence="12 13">
    <name type="scientific">Symbiochloris irregularis</name>
    <dbReference type="NCBI Taxonomy" id="706552"/>
    <lineage>
        <taxon>Eukaryota</taxon>
        <taxon>Viridiplantae</taxon>
        <taxon>Chlorophyta</taxon>
        <taxon>core chlorophytes</taxon>
        <taxon>Trebouxiophyceae</taxon>
        <taxon>Trebouxiales</taxon>
        <taxon>Trebouxiaceae</taxon>
        <taxon>Symbiochloris</taxon>
    </lineage>
</organism>
<keyword evidence="7" id="KW-0539">Nucleus</keyword>
<comment type="similarity">
    <text evidence="2 7 9">Belongs to the uracil-DNA glycosylase (UDG) superfamily. UNG family.</text>
</comment>
<feature type="compositionally biased region" description="Low complexity" evidence="10">
    <location>
        <begin position="59"/>
        <end position="73"/>
    </location>
</feature>
<name>A0AAW1PJ02_9CHLO</name>
<feature type="region of interest" description="Disordered" evidence="10">
    <location>
        <begin position="1"/>
        <end position="73"/>
    </location>
</feature>
<sequence length="326" mass="35354">MSKQATLQSFFAAKPSPKRVASEAAQAPSPKRLATQPVAVLGKDSTDAPQSVPEASVPSTSSTLTNTTSAPSAAAKPVLQSGAVAPAAASTQPSAQQQSVLQALLTDEGWKSALKNEFRKPYFQRLETFLKAEWKQHQVYPVRDHIFRAMNTCPLDNVKVVILGQDPYHNVGQAMGLSFSVPRGQPVPSSLKNIYTELRTDCQCTPPTHGDLQQWADQGVLLLNTSLTVRAHQANSHAKKGWEDFTDAAIKALSTNRKGLVFLLWGRNAQQKAAKGVIDKGRHHVLMSAHPSGLSANKGFFGCKHFSQANTFLQKEGLQPINWQLA</sequence>
<accession>A0AAW1PJ02</accession>
<dbReference type="Gene3D" id="3.40.470.10">
    <property type="entry name" value="Uracil-DNA glycosylase-like domain"/>
    <property type="match status" value="1"/>
</dbReference>
<dbReference type="Proteomes" id="UP001465755">
    <property type="component" value="Unassembled WGS sequence"/>
</dbReference>
<evidence type="ECO:0000256" key="10">
    <source>
        <dbReference type="SAM" id="MobiDB-lite"/>
    </source>
</evidence>
<proteinExistence type="inferred from homology"/>
<evidence type="ECO:0000256" key="3">
    <source>
        <dbReference type="ARBA" id="ARBA00012030"/>
    </source>
</evidence>
<evidence type="ECO:0000256" key="7">
    <source>
        <dbReference type="HAMAP-Rule" id="MF_03166"/>
    </source>
</evidence>
<evidence type="ECO:0000313" key="13">
    <source>
        <dbReference type="Proteomes" id="UP001465755"/>
    </source>
</evidence>
<dbReference type="PROSITE" id="PS00130">
    <property type="entry name" value="U_DNA_GLYCOSYLASE"/>
    <property type="match status" value="1"/>
</dbReference>
<dbReference type="GO" id="GO:0005739">
    <property type="term" value="C:mitochondrion"/>
    <property type="evidence" value="ECO:0007669"/>
    <property type="project" value="UniProtKB-SubCell"/>
</dbReference>
<feature type="active site" description="Proton acceptor" evidence="7 8">
    <location>
        <position position="166"/>
    </location>
</feature>
<comment type="catalytic activity">
    <reaction evidence="1 7 9">
        <text>Hydrolyzes single-stranded DNA or mismatched double-stranded DNA and polynucleotides, releasing free uracil.</text>
        <dbReference type="EC" id="3.2.2.27"/>
    </reaction>
</comment>
<keyword evidence="4 7" id="KW-0227">DNA damage</keyword>
<dbReference type="PANTHER" id="PTHR11264">
    <property type="entry name" value="URACIL-DNA GLYCOSYLASE"/>
    <property type="match status" value="1"/>
</dbReference>
<dbReference type="InterPro" id="IPR002043">
    <property type="entry name" value="UDG_fam1"/>
</dbReference>
<dbReference type="HAMAP" id="MF_00148">
    <property type="entry name" value="UDG"/>
    <property type="match status" value="1"/>
</dbReference>
<dbReference type="GO" id="GO:0097510">
    <property type="term" value="P:base-excision repair, AP site formation via deaminated base removal"/>
    <property type="evidence" value="ECO:0007669"/>
    <property type="project" value="TreeGrafter"/>
</dbReference>
<evidence type="ECO:0000256" key="4">
    <source>
        <dbReference type="ARBA" id="ARBA00022763"/>
    </source>
</evidence>
<feature type="domain" description="Uracil-DNA glycosylase-like" evidence="11">
    <location>
        <begin position="151"/>
        <end position="313"/>
    </location>
</feature>
<evidence type="ECO:0000256" key="9">
    <source>
        <dbReference type="RuleBase" id="RU003780"/>
    </source>
</evidence>